<accession>A0A0K0ERA1</accession>
<protein>
    <submittedName>
        <fullName evidence="2 3">Uncharacterized protein</fullName>
    </submittedName>
</protein>
<dbReference type="WBParaSite" id="TCONS_00002512.p1">
    <property type="protein sequence ID" value="TCONS_00002512.p1"/>
    <property type="gene ID" value="XLOC_002354"/>
</dbReference>
<keyword evidence="1" id="KW-1185">Reference proteome</keyword>
<dbReference type="STRING" id="6248.A0A0K0ERA1"/>
<dbReference type="WBParaSite" id="SSTP_0001198400.1">
    <property type="protein sequence ID" value="SSTP_0001198400.1"/>
    <property type="gene ID" value="SSTP_0001198400"/>
</dbReference>
<dbReference type="AlphaFoldDB" id="A0A0K0ERA1"/>
<reference evidence="2" key="1">
    <citation type="submission" date="2015-08" db="UniProtKB">
        <authorList>
            <consortium name="WormBaseParasite"/>
        </authorList>
    </citation>
    <scope>IDENTIFICATION</scope>
</reference>
<evidence type="ECO:0000313" key="3">
    <source>
        <dbReference type="WBParaSite" id="TCONS_00002512.p1"/>
    </source>
</evidence>
<evidence type="ECO:0000313" key="2">
    <source>
        <dbReference type="WBParaSite" id="SSTP_0001198400.1"/>
    </source>
</evidence>
<proteinExistence type="predicted"/>
<sequence>MVEGRARAGDDMFITCKVGCIPKINSKSGNNLICVRKSFQGTSCKTQKKYGCGFGEHTLKDYTGETVSSAFTQGCYSVDDERILRERNVEIIEMNTKGEMKIDTGKRFMFIKGERCNKDDCNVFDN</sequence>
<evidence type="ECO:0000313" key="1">
    <source>
        <dbReference type="Proteomes" id="UP000035681"/>
    </source>
</evidence>
<name>A0A0K0ERA1_STRER</name>
<organism evidence="2">
    <name type="scientific">Strongyloides stercoralis</name>
    <name type="common">Threadworm</name>
    <dbReference type="NCBI Taxonomy" id="6248"/>
    <lineage>
        <taxon>Eukaryota</taxon>
        <taxon>Metazoa</taxon>
        <taxon>Ecdysozoa</taxon>
        <taxon>Nematoda</taxon>
        <taxon>Chromadorea</taxon>
        <taxon>Rhabditida</taxon>
        <taxon>Tylenchina</taxon>
        <taxon>Panagrolaimomorpha</taxon>
        <taxon>Strongyloidoidea</taxon>
        <taxon>Strongyloididae</taxon>
        <taxon>Strongyloides</taxon>
    </lineage>
</organism>
<dbReference type="Proteomes" id="UP000035681">
    <property type="component" value="Unplaced"/>
</dbReference>